<dbReference type="Proteomes" id="UP001236404">
    <property type="component" value="Unassembled WGS sequence"/>
</dbReference>
<proteinExistence type="predicted"/>
<evidence type="ECO:0000256" key="2">
    <source>
        <dbReference type="SAM" id="MobiDB-lite"/>
    </source>
</evidence>
<gene>
    <name evidence="4" type="ORF">QUG93_07070</name>
</gene>
<keyword evidence="1" id="KW-0732">Signal</keyword>
<feature type="region of interest" description="Disordered" evidence="2">
    <location>
        <begin position="156"/>
        <end position="175"/>
    </location>
</feature>
<feature type="domain" description="G5" evidence="3">
    <location>
        <begin position="71"/>
        <end position="152"/>
    </location>
</feature>
<keyword evidence="5" id="KW-1185">Reference proteome</keyword>
<dbReference type="PROSITE" id="PS51109">
    <property type="entry name" value="G5"/>
    <property type="match status" value="1"/>
</dbReference>
<accession>A0ABT7TPC3</accession>
<dbReference type="InterPro" id="IPR011098">
    <property type="entry name" value="G5_dom"/>
</dbReference>
<dbReference type="Gene3D" id="2.20.230.10">
    <property type="entry name" value="Resuscitation-promoting factor rpfb"/>
    <property type="match status" value="1"/>
</dbReference>
<dbReference type="Pfam" id="PF07501">
    <property type="entry name" value="G5"/>
    <property type="match status" value="1"/>
</dbReference>
<organism evidence="4 5">
    <name type="scientific">Curtobacterium caseinilyticum</name>
    <dbReference type="NCBI Taxonomy" id="3055137"/>
    <lineage>
        <taxon>Bacteria</taxon>
        <taxon>Bacillati</taxon>
        <taxon>Actinomycetota</taxon>
        <taxon>Actinomycetes</taxon>
        <taxon>Micrococcales</taxon>
        <taxon>Microbacteriaceae</taxon>
        <taxon>Curtobacterium</taxon>
    </lineage>
</organism>
<name>A0ABT7TPC3_9MICO</name>
<feature type="compositionally biased region" description="Low complexity" evidence="2">
    <location>
        <begin position="51"/>
        <end position="65"/>
    </location>
</feature>
<comment type="caution">
    <text evidence="4">The sequence shown here is derived from an EMBL/GenBank/DDBJ whole genome shotgun (WGS) entry which is preliminary data.</text>
</comment>
<feature type="region of interest" description="Disordered" evidence="2">
    <location>
        <begin position="41"/>
        <end position="102"/>
    </location>
</feature>
<evidence type="ECO:0000256" key="1">
    <source>
        <dbReference type="ARBA" id="ARBA00022729"/>
    </source>
</evidence>
<dbReference type="RefSeq" id="WP_289473220.1">
    <property type="nucleotide sequence ID" value="NZ_JAUCMN010000004.1"/>
</dbReference>
<sequence>MRWAALKTKTKATIVVAVAAVVWLGGVGSAGALVGSVAASTGDTRPAAVSTAADPTTAPKAARTPTPTPTPTPVVEVTEVTSDAPVPFDRTTVDDPALPKGQMKVTTAGVDGVETTTWRVTTTDGVETDRVEVGKEVTKTPVAEVTAIGSYVAPAPAAPAPAAPAQQEPAAPAPAQQVPAQDVIRPGAYCSPSQAGAVAQAATGKSYRCGGHGPDKNGDLHWNTM</sequence>
<reference evidence="4 5" key="1">
    <citation type="submission" date="2023-06" db="EMBL/GenBank/DDBJ databases">
        <authorList>
            <person name="Feng G."/>
            <person name="Li J."/>
            <person name="Zhu H."/>
        </authorList>
    </citation>
    <scope>NUCLEOTIDE SEQUENCE [LARGE SCALE GENOMIC DNA]</scope>
    <source>
        <strain evidence="4 5">RHCKG28</strain>
    </source>
</reference>
<evidence type="ECO:0000313" key="4">
    <source>
        <dbReference type="EMBL" id="MDM7891441.1"/>
    </source>
</evidence>
<dbReference type="EMBL" id="JAUCMN010000004">
    <property type="protein sequence ID" value="MDM7891441.1"/>
    <property type="molecule type" value="Genomic_DNA"/>
</dbReference>
<feature type="compositionally biased region" description="Low complexity" evidence="2">
    <location>
        <begin position="163"/>
        <end position="175"/>
    </location>
</feature>
<dbReference type="SMART" id="SM01208">
    <property type="entry name" value="G5"/>
    <property type="match status" value="1"/>
</dbReference>
<evidence type="ECO:0000313" key="5">
    <source>
        <dbReference type="Proteomes" id="UP001236404"/>
    </source>
</evidence>
<protein>
    <submittedName>
        <fullName evidence="4">G5 domain-containing protein</fullName>
    </submittedName>
</protein>
<evidence type="ECO:0000259" key="3">
    <source>
        <dbReference type="PROSITE" id="PS51109"/>
    </source>
</evidence>